<dbReference type="PANTHER" id="PTHR43083">
    <property type="entry name" value="MANNAN POLYMERASE II"/>
    <property type="match status" value="1"/>
</dbReference>
<dbReference type="Gene3D" id="3.90.550.10">
    <property type="entry name" value="Spore Coat Polysaccharide Biosynthesis Protein SpsA, Chain A"/>
    <property type="match status" value="1"/>
</dbReference>
<dbReference type="AlphaFoldDB" id="A0A8K1C1Z9"/>
<reference evidence="2" key="1">
    <citation type="submission" date="2019-03" db="EMBL/GenBank/DDBJ databases">
        <title>Long read genome sequence of the mycoparasitic Pythium oligandrum ATCC 38472 isolated from sugarbeet rhizosphere.</title>
        <authorList>
            <person name="Gaulin E."/>
        </authorList>
    </citation>
    <scope>NUCLEOTIDE SEQUENCE</scope>
    <source>
        <strain evidence="2">ATCC 38472_TT</strain>
    </source>
</reference>
<sequence length="393" mass="45672">MLVGDAQWSSQLQRRWRQLRLTVRVLSSRQRLALATACLLLLCLWGWPRPPAESVLHPRTPSLLPRIGFAHRIHSDRQQLSPQQARIRVSSESFAQYGTDERGLHYRLENDELLENENNRAQDSVLAIVVLNDAASWGEQRTVEDFFRLLQSFSYPQHKMSVAMLTSSKSEFDRIQQVMQHAISQYAQLTLLYRSDFNMDERLNRENRHQHALQTARRRMLARYRNFALLSTLQPWHQHVVWIDADVHRIPSDLLSRMIMLDRDILEPICLRDKADKSGTYEYDLNAWVGRRKTPSLWQSRSDFVPGDLSIQRMAQYRNGPDDVVPLDSVGGTMLYVRADVHRQGVLFPHHHIVGSEWEGEGYDGIETEGLCYAAHFLGFRCWGLPHDAIFHV</sequence>
<dbReference type="Proteomes" id="UP000794436">
    <property type="component" value="Unassembled WGS sequence"/>
</dbReference>
<dbReference type="EMBL" id="SPLM01000151">
    <property type="protein sequence ID" value="TMW54948.1"/>
    <property type="molecule type" value="Genomic_DNA"/>
</dbReference>
<dbReference type="PANTHER" id="PTHR43083:SF6">
    <property type="entry name" value="MANNAN POLYMERASE COMPLEXES SUBUNIT MNN9"/>
    <property type="match status" value="1"/>
</dbReference>
<organism evidence="2 3">
    <name type="scientific">Pythium oligandrum</name>
    <name type="common">Mycoparasitic fungus</name>
    <dbReference type="NCBI Taxonomy" id="41045"/>
    <lineage>
        <taxon>Eukaryota</taxon>
        <taxon>Sar</taxon>
        <taxon>Stramenopiles</taxon>
        <taxon>Oomycota</taxon>
        <taxon>Peronosporomycetes</taxon>
        <taxon>Pythiales</taxon>
        <taxon>Pythiaceae</taxon>
        <taxon>Pythium</taxon>
    </lineage>
</organism>
<dbReference type="InterPro" id="IPR052086">
    <property type="entry name" value="Mannan_Polymerase_Subunit"/>
</dbReference>
<protein>
    <submittedName>
        <fullName evidence="2">Uncharacterized protein</fullName>
    </submittedName>
</protein>
<evidence type="ECO:0000313" key="3">
    <source>
        <dbReference type="Proteomes" id="UP000794436"/>
    </source>
</evidence>
<evidence type="ECO:0000313" key="2">
    <source>
        <dbReference type="EMBL" id="TMW54948.1"/>
    </source>
</evidence>
<proteinExistence type="inferred from homology"/>
<name>A0A8K1C1Z9_PYTOL</name>
<accession>A0A8K1C1Z9</accession>
<dbReference type="OrthoDB" id="204164at2759"/>
<gene>
    <name evidence="2" type="ORF">Poli38472_014719</name>
</gene>
<comment type="similarity">
    <text evidence="1">Belongs to the ANP1/MMN9/VAN1 family.</text>
</comment>
<evidence type="ECO:0000256" key="1">
    <source>
        <dbReference type="ARBA" id="ARBA00037964"/>
    </source>
</evidence>
<keyword evidence="3" id="KW-1185">Reference proteome</keyword>
<dbReference type="InterPro" id="IPR029044">
    <property type="entry name" value="Nucleotide-diphossugar_trans"/>
</dbReference>
<dbReference type="Pfam" id="PF03452">
    <property type="entry name" value="Anp1"/>
    <property type="match status" value="1"/>
</dbReference>
<comment type="caution">
    <text evidence="2">The sequence shown here is derived from an EMBL/GenBank/DDBJ whole genome shotgun (WGS) entry which is preliminary data.</text>
</comment>